<keyword evidence="8" id="KW-1185">Reference proteome</keyword>
<sequence length="235" mass="26514">MEQELLKKFKSELEQERQHLMQTIKHIDDGGLRVPLADSVEELSTYDQHPADVGTEVFERSKDFSLREDAMIKVQATDHALQSMQNGTYGTCEVCGKQIPLERLKAVPYTTQCVDCRADVEEASHRKNVRPVEEDILEPPFARTFDDATGKNEYDGEDAWQDVSKWQEHAPHSGAGSYYGGGESDEEPIGYTELVDHIPYEVGDDGQFYENTRGTDDDRPPAEKIDIGYDHGDDA</sequence>
<feature type="zinc finger region" description="dksA C4-type" evidence="4">
    <location>
        <begin position="92"/>
        <end position="116"/>
    </location>
</feature>
<dbReference type="SUPFAM" id="SSF57716">
    <property type="entry name" value="Glucocorticoid receptor-like (DNA-binding domain)"/>
    <property type="match status" value="1"/>
</dbReference>
<keyword evidence="3" id="KW-0862">Zinc</keyword>
<dbReference type="Pfam" id="PF01258">
    <property type="entry name" value="zf-dskA_traR"/>
    <property type="match status" value="1"/>
</dbReference>
<evidence type="ECO:0000256" key="1">
    <source>
        <dbReference type="ARBA" id="ARBA00022723"/>
    </source>
</evidence>
<dbReference type="InterPro" id="IPR014240">
    <property type="entry name" value="YteA"/>
</dbReference>
<reference evidence="8" key="1">
    <citation type="submission" date="2016-10" db="EMBL/GenBank/DDBJ databases">
        <authorList>
            <person name="Varghese N."/>
            <person name="Submissions S."/>
        </authorList>
    </citation>
    <scope>NUCLEOTIDE SEQUENCE [LARGE SCALE GENOMIC DNA]</scope>
    <source>
        <strain evidence="8">DSM 3669</strain>
    </source>
</reference>
<evidence type="ECO:0000313" key="7">
    <source>
        <dbReference type="EMBL" id="SFR15079.1"/>
    </source>
</evidence>
<dbReference type="InterPro" id="IPR020460">
    <property type="entry name" value="Znf_C4-type_bac"/>
</dbReference>
<dbReference type="PROSITE" id="PS51128">
    <property type="entry name" value="ZF_DKSA_2"/>
    <property type="match status" value="1"/>
</dbReference>
<gene>
    <name evidence="7" type="ORF">SAMN05660706_13424</name>
</gene>
<name>A0A1I6EBG3_9FIRM</name>
<dbReference type="PANTHER" id="PTHR33823">
    <property type="entry name" value="RNA POLYMERASE-BINDING TRANSCRIPTION FACTOR DKSA-RELATED"/>
    <property type="match status" value="1"/>
</dbReference>
<dbReference type="PRINTS" id="PR00618">
    <property type="entry name" value="DKSAZNFINGER"/>
</dbReference>
<dbReference type="InterPro" id="IPR000962">
    <property type="entry name" value="Znf_DskA_TraR"/>
</dbReference>
<feature type="region of interest" description="Disordered" evidence="5">
    <location>
        <begin position="171"/>
        <end position="235"/>
    </location>
</feature>
<dbReference type="EMBL" id="FOYM01000034">
    <property type="protein sequence ID" value="SFR15079.1"/>
    <property type="molecule type" value="Genomic_DNA"/>
</dbReference>
<evidence type="ECO:0000259" key="6">
    <source>
        <dbReference type="Pfam" id="PF01258"/>
    </source>
</evidence>
<proteinExistence type="predicted"/>
<dbReference type="Gene3D" id="1.20.120.910">
    <property type="entry name" value="DksA, coiled-coil domain"/>
    <property type="match status" value="1"/>
</dbReference>
<dbReference type="PANTHER" id="PTHR33823:SF4">
    <property type="entry name" value="GENERAL STRESS PROTEIN 16O"/>
    <property type="match status" value="1"/>
</dbReference>
<keyword evidence="2" id="KW-0863">Zinc-finger</keyword>
<accession>A0A1I6EBG3</accession>
<dbReference type="InterPro" id="IPR020458">
    <property type="entry name" value="Znf_DskA_TraR_CS"/>
</dbReference>
<dbReference type="OrthoDB" id="9811543at2"/>
<dbReference type="GO" id="GO:0008270">
    <property type="term" value="F:zinc ion binding"/>
    <property type="evidence" value="ECO:0007669"/>
    <property type="project" value="UniProtKB-KW"/>
</dbReference>
<protein>
    <submittedName>
        <fullName evidence="7">Transcriptional regulator, TraR/DksA family</fullName>
    </submittedName>
</protein>
<feature type="domain" description="Zinc finger DksA/TraR C4-type" evidence="6">
    <location>
        <begin position="87"/>
        <end position="121"/>
    </location>
</feature>
<evidence type="ECO:0000256" key="2">
    <source>
        <dbReference type="ARBA" id="ARBA00022771"/>
    </source>
</evidence>
<organism evidence="7 8">
    <name type="scientific">Desulfoscipio geothermicus DSM 3669</name>
    <dbReference type="NCBI Taxonomy" id="1121426"/>
    <lineage>
        <taxon>Bacteria</taxon>
        <taxon>Bacillati</taxon>
        <taxon>Bacillota</taxon>
        <taxon>Clostridia</taxon>
        <taxon>Eubacteriales</taxon>
        <taxon>Desulfallaceae</taxon>
        <taxon>Desulfoscipio</taxon>
    </lineage>
</organism>
<dbReference type="SUPFAM" id="SSF109635">
    <property type="entry name" value="DnaK suppressor protein DksA, alpha-hairpin domain"/>
    <property type="match status" value="1"/>
</dbReference>
<dbReference type="Proteomes" id="UP000199584">
    <property type="component" value="Unassembled WGS sequence"/>
</dbReference>
<dbReference type="InterPro" id="IPR037187">
    <property type="entry name" value="DnaK_N"/>
</dbReference>
<dbReference type="RefSeq" id="WP_092486809.1">
    <property type="nucleotide sequence ID" value="NZ_FOYM01000034.1"/>
</dbReference>
<dbReference type="NCBIfam" id="TIGR02890">
    <property type="entry name" value="bacill_yteA"/>
    <property type="match status" value="1"/>
</dbReference>
<keyword evidence="1" id="KW-0479">Metal-binding</keyword>
<evidence type="ECO:0000256" key="3">
    <source>
        <dbReference type="ARBA" id="ARBA00022833"/>
    </source>
</evidence>
<dbReference type="STRING" id="39060.SAMN05660706_13424"/>
<evidence type="ECO:0000256" key="5">
    <source>
        <dbReference type="SAM" id="MobiDB-lite"/>
    </source>
</evidence>
<dbReference type="AlphaFoldDB" id="A0A1I6EBG3"/>
<evidence type="ECO:0000313" key="8">
    <source>
        <dbReference type="Proteomes" id="UP000199584"/>
    </source>
</evidence>
<evidence type="ECO:0000256" key="4">
    <source>
        <dbReference type="PROSITE-ProRule" id="PRU00510"/>
    </source>
</evidence>
<feature type="compositionally biased region" description="Basic and acidic residues" evidence="5">
    <location>
        <begin position="213"/>
        <end position="235"/>
    </location>
</feature>
<dbReference type="PROSITE" id="PS01102">
    <property type="entry name" value="ZF_DKSA_1"/>
    <property type="match status" value="1"/>
</dbReference>